<evidence type="ECO:0000313" key="9">
    <source>
        <dbReference type="EMBL" id="KAA2213210.1"/>
    </source>
</evidence>
<dbReference type="OrthoDB" id="9788191at2"/>
<dbReference type="AlphaFoldDB" id="A0A5B2THE8"/>
<dbReference type="SUPFAM" id="SSF50346">
    <property type="entry name" value="PRC-barrel domain"/>
    <property type="match status" value="1"/>
</dbReference>
<dbReference type="InterPro" id="IPR011033">
    <property type="entry name" value="PRC_barrel-like_sf"/>
</dbReference>
<keyword evidence="2 5" id="KW-0690">Ribosome biogenesis</keyword>
<dbReference type="Gene3D" id="2.40.30.60">
    <property type="entry name" value="RimM"/>
    <property type="match status" value="1"/>
</dbReference>
<comment type="subcellular location">
    <subcellularLocation>
        <location evidence="5">Cytoplasm</location>
    </subcellularLocation>
</comment>
<protein>
    <recommendedName>
        <fullName evidence="5">Ribosome maturation factor RimM</fullName>
    </recommendedName>
</protein>
<dbReference type="InterPro" id="IPR011961">
    <property type="entry name" value="RimM"/>
</dbReference>
<feature type="domain" description="RimM N-terminal" evidence="7">
    <location>
        <begin position="8"/>
        <end position="81"/>
    </location>
</feature>
<feature type="domain" description="Ribosome maturation factor RimM PRC barrel" evidence="8">
    <location>
        <begin position="96"/>
        <end position="161"/>
    </location>
</feature>
<evidence type="ECO:0000256" key="5">
    <source>
        <dbReference type="HAMAP-Rule" id="MF_00014"/>
    </source>
</evidence>
<dbReference type="Pfam" id="PF24986">
    <property type="entry name" value="PRC_RimM"/>
    <property type="match status" value="1"/>
</dbReference>
<dbReference type="InterPro" id="IPR056792">
    <property type="entry name" value="PRC_RimM"/>
</dbReference>
<evidence type="ECO:0000256" key="2">
    <source>
        <dbReference type="ARBA" id="ARBA00022517"/>
    </source>
</evidence>
<dbReference type="InterPro" id="IPR036976">
    <property type="entry name" value="RimM_N_sf"/>
</dbReference>
<evidence type="ECO:0000313" key="10">
    <source>
        <dbReference type="Proteomes" id="UP000322110"/>
    </source>
</evidence>
<dbReference type="Pfam" id="PF01782">
    <property type="entry name" value="RimM"/>
    <property type="match status" value="1"/>
</dbReference>
<accession>A0A5B2THE8</accession>
<organism evidence="9 10">
    <name type="scientific">Teichococcus oryzae</name>
    <dbReference type="NCBI Taxonomy" id="1608942"/>
    <lineage>
        <taxon>Bacteria</taxon>
        <taxon>Pseudomonadati</taxon>
        <taxon>Pseudomonadota</taxon>
        <taxon>Alphaproteobacteria</taxon>
        <taxon>Acetobacterales</taxon>
        <taxon>Roseomonadaceae</taxon>
        <taxon>Roseomonas</taxon>
    </lineage>
</organism>
<keyword evidence="4 5" id="KW-0143">Chaperone</keyword>
<dbReference type="GO" id="GO:0043022">
    <property type="term" value="F:ribosome binding"/>
    <property type="evidence" value="ECO:0007669"/>
    <property type="project" value="InterPro"/>
</dbReference>
<dbReference type="PANTHER" id="PTHR33692:SF1">
    <property type="entry name" value="RIBOSOME MATURATION FACTOR RIMM"/>
    <property type="match status" value="1"/>
</dbReference>
<comment type="similarity">
    <text evidence="5">Belongs to the RimM family.</text>
</comment>
<sequence length="204" mass="21392">MGKDRILVGEIGRPHGVRGLVRVQSFTADPAALAAYGPLSDESGSRRLVLQWLPGGLARIDGVTDRDAAAKLTGTRLYVPRGTLPEPEEDEFYLADLVGLAVRDAQGGALGVVRSVDDYGAGAFLTVVDEAGRETLLPFTRAVVPVVDIAAGHLVAQPPEDVVVPPEAEGGQEPAVLAEPVRPLPRRQDDPKRTGPRGVRGGGA</sequence>
<comment type="caution">
    <text evidence="9">The sequence shown here is derived from an EMBL/GenBank/DDBJ whole genome shotgun (WGS) entry which is preliminary data.</text>
</comment>
<keyword evidence="3 5" id="KW-0698">rRNA processing</keyword>
<keyword evidence="10" id="KW-1185">Reference proteome</keyword>
<evidence type="ECO:0000256" key="3">
    <source>
        <dbReference type="ARBA" id="ARBA00022552"/>
    </source>
</evidence>
<dbReference type="PANTHER" id="PTHR33692">
    <property type="entry name" value="RIBOSOME MATURATION FACTOR RIMM"/>
    <property type="match status" value="1"/>
</dbReference>
<dbReference type="EMBL" id="VUKA01000004">
    <property type="protein sequence ID" value="KAA2213210.1"/>
    <property type="molecule type" value="Genomic_DNA"/>
</dbReference>
<evidence type="ECO:0000256" key="1">
    <source>
        <dbReference type="ARBA" id="ARBA00022490"/>
    </source>
</evidence>
<name>A0A5B2THE8_9PROT</name>
<dbReference type="InterPro" id="IPR009000">
    <property type="entry name" value="Transl_B-barrel_sf"/>
</dbReference>
<keyword evidence="1 5" id="KW-0963">Cytoplasm</keyword>
<dbReference type="NCBIfam" id="TIGR02273">
    <property type="entry name" value="16S_RimM"/>
    <property type="match status" value="1"/>
</dbReference>
<dbReference type="InterPro" id="IPR002676">
    <property type="entry name" value="RimM_N"/>
</dbReference>
<evidence type="ECO:0000259" key="8">
    <source>
        <dbReference type="Pfam" id="PF24986"/>
    </source>
</evidence>
<comment type="function">
    <text evidence="5">An accessory protein needed during the final step in the assembly of 30S ribosomal subunit, possibly for assembly of the head region. Essential for efficient processing of 16S rRNA. May be needed both before and after RbfA during the maturation of 16S rRNA. It has affinity for free ribosomal 30S subunits but not for 70S ribosomes.</text>
</comment>
<dbReference type="GO" id="GO:0005737">
    <property type="term" value="C:cytoplasm"/>
    <property type="evidence" value="ECO:0007669"/>
    <property type="project" value="UniProtKB-SubCell"/>
</dbReference>
<gene>
    <name evidence="5 9" type="primary">rimM</name>
    <name evidence="9" type="ORF">F0Q34_11300</name>
</gene>
<proteinExistence type="inferred from homology"/>
<dbReference type="GO" id="GO:0042274">
    <property type="term" value="P:ribosomal small subunit biogenesis"/>
    <property type="evidence" value="ECO:0007669"/>
    <property type="project" value="UniProtKB-UniRule"/>
</dbReference>
<evidence type="ECO:0000256" key="4">
    <source>
        <dbReference type="ARBA" id="ARBA00023186"/>
    </source>
</evidence>
<dbReference type="SUPFAM" id="SSF50447">
    <property type="entry name" value="Translation proteins"/>
    <property type="match status" value="1"/>
</dbReference>
<evidence type="ECO:0000259" key="7">
    <source>
        <dbReference type="Pfam" id="PF01782"/>
    </source>
</evidence>
<feature type="region of interest" description="Disordered" evidence="6">
    <location>
        <begin position="161"/>
        <end position="204"/>
    </location>
</feature>
<dbReference type="RefSeq" id="WP_149812323.1">
    <property type="nucleotide sequence ID" value="NZ_VUKA01000004.1"/>
</dbReference>
<dbReference type="Gene3D" id="2.30.30.240">
    <property type="entry name" value="PRC-barrel domain"/>
    <property type="match status" value="1"/>
</dbReference>
<evidence type="ECO:0000256" key="6">
    <source>
        <dbReference type="SAM" id="MobiDB-lite"/>
    </source>
</evidence>
<dbReference type="GO" id="GO:0006364">
    <property type="term" value="P:rRNA processing"/>
    <property type="evidence" value="ECO:0007669"/>
    <property type="project" value="UniProtKB-UniRule"/>
</dbReference>
<dbReference type="HAMAP" id="MF_00014">
    <property type="entry name" value="Ribosome_mat_RimM"/>
    <property type="match status" value="1"/>
</dbReference>
<dbReference type="GO" id="GO:0005840">
    <property type="term" value="C:ribosome"/>
    <property type="evidence" value="ECO:0007669"/>
    <property type="project" value="InterPro"/>
</dbReference>
<dbReference type="Proteomes" id="UP000322110">
    <property type="component" value="Unassembled WGS sequence"/>
</dbReference>
<reference evidence="9 10" key="1">
    <citation type="journal article" date="2015" name="Int. J. Syst. Evol. Microbiol.">
        <title>Roseomonas oryzae sp. nov., isolated from paddy rhizosphere soil.</title>
        <authorList>
            <person name="Ramaprasad E.V."/>
            <person name="Sasikala Ch."/>
            <person name="Ramana Ch.V."/>
        </authorList>
    </citation>
    <scope>NUCLEOTIDE SEQUENCE [LARGE SCALE GENOMIC DNA]</scope>
    <source>
        <strain evidence="9 10">KCTC 42542</strain>
    </source>
</reference>
<comment type="subunit">
    <text evidence="5">Binds ribosomal protein uS19.</text>
</comment>
<comment type="domain">
    <text evidence="5">The PRC barrel domain binds ribosomal protein uS19.</text>
</comment>